<keyword evidence="1" id="KW-0479">Metal-binding</keyword>
<dbReference type="SUPFAM" id="SSF57756">
    <property type="entry name" value="Retrovirus zinc finger-like domains"/>
    <property type="match status" value="1"/>
</dbReference>
<dbReference type="EMBL" id="JAAAJB010000024">
    <property type="protein sequence ID" value="KAG0269458.1"/>
    <property type="molecule type" value="Genomic_DNA"/>
</dbReference>
<dbReference type="Pfam" id="PF00098">
    <property type="entry name" value="zf-CCHC"/>
    <property type="match status" value="1"/>
</dbReference>
<dbReference type="GO" id="GO:0008270">
    <property type="term" value="F:zinc ion binding"/>
    <property type="evidence" value="ECO:0007669"/>
    <property type="project" value="UniProtKB-KW"/>
</dbReference>
<dbReference type="InterPro" id="IPR036875">
    <property type="entry name" value="Znf_CCHC_sf"/>
</dbReference>
<feature type="domain" description="CCHC-type" evidence="2">
    <location>
        <begin position="182"/>
        <end position="195"/>
    </location>
</feature>
<evidence type="ECO:0000259" key="2">
    <source>
        <dbReference type="PROSITE" id="PS50158"/>
    </source>
</evidence>
<protein>
    <recommendedName>
        <fullName evidence="2">CCHC-type domain-containing protein</fullName>
    </recommendedName>
</protein>
<proteinExistence type="predicted"/>
<dbReference type="Gene3D" id="4.10.60.10">
    <property type="entry name" value="Zinc finger, CCHC-type"/>
    <property type="match status" value="1"/>
</dbReference>
<keyword evidence="4" id="KW-1185">Reference proteome</keyword>
<sequence length="210" mass="23294">MAFRQVGAASVARMVPNSENPDINTATPSAYEVVFYEDSHRQAALQKEITVAGRSFRTTIQKDDNIAVSRIYIRNIARKGASDTDHLTYGLQEAFRPYGTVAKIQLIEYTENAVTYDLAEAYIYVLPEKDSTSMPTSKALLPIDNWNGAEILCFWNPYPPCPICKGTDHLKAVCPNLKDIVCFACDQPGHYAAACAVVKDQQQRLRKGGV</sequence>
<dbReference type="InterPro" id="IPR001878">
    <property type="entry name" value="Znf_CCHC"/>
</dbReference>
<dbReference type="AlphaFoldDB" id="A0A9P6QLA3"/>
<accession>A0A9P6QLA3</accession>
<gene>
    <name evidence="3" type="ORF">DFQ27_003370</name>
</gene>
<dbReference type="SMART" id="SM00343">
    <property type="entry name" value="ZnF_C2HC"/>
    <property type="match status" value="2"/>
</dbReference>
<dbReference type="OrthoDB" id="1711498at2759"/>
<organism evidence="3 4">
    <name type="scientific">Actinomortierella ambigua</name>
    <dbReference type="NCBI Taxonomy" id="1343610"/>
    <lineage>
        <taxon>Eukaryota</taxon>
        <taxon>Fungi</taxon>
        <taxon>Fungi incertae sedis</taxon>
        <taxon>Mucoromycota</taxon>
        <taxon>Mortierellomycotina</taxon>
        <taxon>Mortierellomycetes</taxon>
        <taxon>Mortierellales</taxon>
        <taxon>Mortierellaceae</taxon>
        <taxon>Actinomortierella</taxon>
    </lineage>
</organism>
<evidence type="ECO:0000256" key="1">
    <source>
        <dbReference type="PROSITE-ProRule" id="PRU00047"/>
    </source>
</evidence>
<keyword evidence="1" id="KW-0863">Zinc-finger</keyword>
<evidence type="ECO:0000313" key="3">
    <source>
        <dbReference type="EMBL" id="KAG0269458.1"/>
    </source>
</evidence>
<comment type="caution">
    <text evidence="3">The sequence shown here is derived from an EMBL/GenBank/DDBJ whole genome shotgun (WGS) entry which is preliminary data.</text>
</comment>
<evidence type="ECO:0000313" key="4">
    <source>
        <dbReference type="Proteomes" id="UP000807716"/>
    </source>
</evidence>
<name>A0A9P6QLA3_9FUNG</name>
<dbReference type="Proteomes" id="UP000807716">
    <property type="component" value="Unassembled WGS sequence"/>
</dbReference>
<reference evidence="3" key="1">
    <citation type="journal article" date="2020" name="Fungal Divers.">
        <title>Resolving the Mortierellaceae phylogeny through synthesis of multi-gene phylogenetics and phylogenomics.</title>
        <authorList>
            <person name="Vandepol N."/>
            <person name="Liber J."/>
            <person name="Desiro A."/>
            <person name="Na H."/>
            <person name="Kennedy M."/>
            <person name="Barry K."/>
            <person name="Grigoriev I.V."/>
            <person name="Miller A.N."/>
            <person name="O'Donnell K."/>
            <person name="Stajich J.E."/>
            <person name="Bonito G."/>
        </authorList>
    </citation>
    <scope>NUCLEOTIDE SEQUENCE</scope>
    <source>
        <strain evidence="3">BC1065</strain>
    </source>
</reference>
<dbReference type="PROSITE" id="PS50158">
    <property type="entry name" value="ZF_CCHC"/>
    <property type="match status" value="1"/>
</dbReference>
<dbReference type="GO" id="GO:0003676">
    <property type="term" value="F:nucleic acid binding"/>
    <property type="evidence" value="ECO:0007669"/>
    <property type="project" value="InterPro"/>
</dbReference>
<keyword evidence="1" id="KW-0862">Zinc</keyword>